<sequence length="275" mass="30811">MPPSSSISNIPPSSILSRKENFPPTGTKRKASSDDSDIFSRGSRKQSKTDPLVGFGRHFGRTIRCFCRIQPLIKNGLTRTMQLELERITESDLSPGVQRELSSGQLVPSGDLWPLFLYQGHQYNPEDPWAGLFRGRLLVSAYKHVFTSPSSVDSHESRATRSCNARIHGMKSVTIPSIAYISTQVRFALSSTPTFSRSDTVTDSEYFYNLVIEILEDPEERQEVDDLLKWWNMIKEKRQNLRLQEEQASSREETLTGSTNHLISNTSSGAGAPAA</sequence>
<dbReference type="AlphaFoldDB" id="A0A9W8J437"/>
<dbReference type="InterPro" id="IPR046521">
    <property type="entry name" value="DUF6698"/>
</dbReference>
<dbReference type="Pfam" id="PF20414">
    <property type="entry name" value="DUF6698"/>
    <property type="match status" value="1"/>
</dbReference>
<accession>A0A9W8J437</accession>
<feature type="non-terminal residue" evidence="2">
    <location>
        <position position="1"/>
    </location>
</feature>
<comment type="caution">
    <text evidence="2">The sequence shown here is derived from an EMBL/GenBank/DDBJ whole genome shotgun (WGS) entry which is preliminary data.</text>
</comment>
<feature type="compositionally biased region" description="Polar residues" evidence="1">
    <location>
        <begin position="255"/>
        <end position="269"/>
    </location>
</feature>
<evidence type="ECO:0000256" key="1">
    <source>
        <dbReference type="SAM" id="MobiDB-lite"/>
    </source>
</evidence>
<reference evidence="2" key="1">
    <citation type="submission" date="2022-06" db="EMBL/GenBank/DDBJ databases">
        <title>Genome Sequence of Candolleomyces eurysporus.</title>
        <authorList>
            <person name="Buettner E."/>
        </authorList>
    </citation>
    <scope>NUCLEOTIDE SEQUENCE</scope>
    <source>
        <strain evidence="2">VTCC 930004</strain>
    </source>
</reference>
<protein>
    <submittedName>
        <fullName evidence="2">Uncharacterized protein</fullName>
    </submittedName>
</protein>
<dbReference type="EMBL" id="JANBPK010001166">
    <property type="protein sequence ID" value="KAJ2925513.1"/>
    <property type="molecule type" value="Genomic_DNA"/>
</dbReference>
<keyword evidence="3" id="KW-1185">Reference proteome</keyword>
<proteinExistence type="predicted"/>
<feature type="compositionally biased region" description="Low complexity" evidence="1">
    <location>
        <begin position="1"/>
        <end position="16"/>
    </location>
</feature>
<dbReference type="Proteomes" id="UP001140091">
    <property type="component" value="Unassembled WGS sequence"/>
</dbReference>
<evidence type="ECO:0000313" key="3">
    <source>
        <dbReference type="Proteomes" id="UP001140091"/>
    </source>
</evidence>
<feature type="region of interest" description="Disordered" evidence="1">
    <location>
        <begin position="1"/>
        <end position="51"/>
    </location>
</feature>
<dbReference type="OrthoDB" id="3160134at2759"/>
<feature type="compositionally biased region" description="Basic and acidic residues" evidence="1">
    <location>
        <begin position="244"/>
        <end position="254"/>
    </location>
</feature>
<gene>
    <name evidence="2" type="ORF">H1R20_g11581</name>
</gene>
<organism evidence="2 3">
    <name type="scientific">Candolleomyces eurysporus</name>
    <dbReference type="NCBI Taxonomy" id="2828524"/>
    <lineage>
        <taxon>Eukaryota</taxon>
        <taxon>Fungi</taxon>
        <taxon>Dikarya</taxon>
        <taxon>Basidiomycota</taxon>
        <taxon>Agaricomycotina</taxon>
        <taxon>Agaricomycetes</taxon>
        <taxon>Agaricomycetidae</taxon>
        <taxon>Agaricales</taxon>
        <taxon>Agaricineae</taxon>
        <taxon>Psathyrellaceae</taxon>
        <taxon>Candolleomyces</taxon>
    </lineage>
</organism>
<evidence type="ECO:0000313" key="2">
    <source>
        <dbReference type="EMBL" id="KAJ2925513.1"/>
    </source>
</evidence>
<feature type="region of interest" description="Disordered" evidence="1">
    <location>
        <begin position="244"/>
        <end position="275"/>
    </location>
</feature>
<name>A0A9W8J437_9AGAR</name>